<keyword evidence="2" id="KW-1133">Transmembrane helix</keyword>
<keyword evidence="2" id="KW-0472">Membrane</keyword>
<reference evidence="3 4" key="1">
    <citation type="submission" date="2015-06" db="EMBL/GenBank/DDBJ databases">
        <title>Survival trade-offs in plant roots during colonization by closely related pathogenic and mutualistic fungi.</title>
        <authorList>
            <person name="Hacquard S."/>
            <person name="Kracher B."/>
            <person name="Hiruma K."/>
            <person name="Weinman A."/>
            <person name="Muench P."/>
            <person name="Garrido Oter R."/>
            <person name="Ver Loren van Themaat E."/>
            <person name="Dallerey J.-F."/>
            <person name="Damm U."/>
            <person name="Henrissat B."/>
            <person name="Lespinet O."/>
            <person name="Thon M."/>
            <person name="Kemen E."/>
            <person name="McHardy A.C."/>
            <person name="Schulze-Lefert P."/>
            <person name="O'Connell R.J."/>
        </authorList>
    </citation>
    <scope>NUCLEOTIDE SEQUENCE [LARGE SCALE GENOMIC DNA]</scope>
    <source>
        <strain evidence="3 4">0861</strain>
    </source>
</reference>
<evidence type="ECO:0000256" key="1">
    <source>
        <dbReference type="SAM" id="MobiDB-lite"/>
    </source>
</evidence>
<proteinExistence type="predicted"/>
<protein>
    <submittedName>
        <fullName evidence="3">Uncharacterized protein</fullName>
    </submittedName>
</protein>
<dbReference type="AlphaFoldDB" id="A0A166U8L5"/>
<gene>
    <name evidence="3" type="ORF">CT0861_02328</name>
</gene>
<organism evidence="3 4">
    <name type="scientific">Colletotrichum tofieldiae</name>
    <dbReference type="NCBI Taxonomy" id="708197"/>
    <lineage>
        <taxon>Eukaryota</taxon>
        <taxon>Fungi</taxon>
        <taxon>Dikarya</taxon>
        <taxon>Ascomycota</taxon>
        <taxon>Pezizomycotina</taxon>
        <taxon>Sordariomycetes</taxon>
        <taxon>Hypocreomycetidae</taxon>
        <taxon>Glomerellales</taxon>
        <taxon>Glomerellaceae</taxon>
        <taxon>Colletotrichum</taxon>
        <taxon>Colletotrichum spaethianum species complex</taxon>
    </lineage>
</organism>
<dbReference type="EMBL" id="LFIV01000049">
    <property type="protein sequence ID" value="KZL73093.1"/>
    <property type="molecule type" value="Genomic_DNA"/>
</dbReference>
<evidence type="ECO:0000313" key="4">
    <source>
        <dbReference type="Proteomes" id="UP000076552"/>
    </source>
</evidence>
<feature type="region of interest" description="Disordered" evidence="1">
    <location>
        <begin position="1"/>
        <end position="27"/>
    </location>
</feature>
<keyword evidence="4" id="KW-1185">Reference proteome</keyword>
<accession>A0A166U8L5</accession>
<evidence type="ECO:0000256" key="2">
    <source>
        <dbReference type="SAM" id="Phobius"/>
    </source>
</evidence>
<feature type="transmembrane region" description="Helical" evidence="2">
    <location>
        <begin position="357"/>
        <end position="382"/>
    </location>
</feature>
<comment type="caution">
    <text evidence="3">The sequence shown here is derived from an EMBL/GenBank/DDBJ whole genome shotgun (WGS) entry which is preliminary data.</text>
</comment>
<sequence length="398" mass="44944">MSDIEPTGRGSSSSLPQGMSDAAKPDPEFVSMTIGPWDVEFTHEQKTRLVKALCPKLRVDESTLSNWQDHLWNLNKIIRSLSSAPVSVEGCPDANRVEATVGAIISAISLLHSLQAKPWRNVVPQLSGLEQESGMKTDQIVVCVVYFWFHVKISPWELKSDFGIWSHEKSLIDNVASRFPTPTSTAEMSLSQNLSDGFTGLNLSRFYGIEIARTDSLDQHLKLESSDVSFFTNKRRHKTDKVTLKVFCDTIALQQLFTEQLDDGSPVCPLPRALYFEIAKSFRLLFPTQSDCQKYFGRLVGHQSSLYYLALGRERSLSQYPTFNTRLNTLLNIYNSPTIHWWHPLVDRRNKREHFTLWIAISAFIFGFFSLLTGLISGIYAVKQYDLGLASAAEIIRG</sequence>
<name>A0A166U8L5_9PEZI</name>
<dbReference type="Proteomes" id="UP000076552">
    <property type="component" value="Unassembled WGS sequence"/>
</dbReference>
<keyword evidence="2" id="KW-0812">Transmembrane</keyword>
<evidence type="ECO:0000313" key="3">
    <source>
        <dbReference type="EMBL" id="KZL73093.1"/>
    </source>
</evidence>